<dbReference type="InterPro" id="IPR020084">
    <property type="entry name" value="NUDIX_hydrolase_CS"/>
</dbReference>
<dbReference type="GO" id="GO:0000290">
    <property type="term" value="P:deadenylation-dependent decapping of nuclear-transcribed mRNA"/>
    <property type="evidence" value="ECO:0007669"/>
    <property type="project" value="InterPro"/>
</dbReference>
<keyword evidence="12" id="KW-1185">Reference proteome</keyword>
<organism evidence="11 12">
    <name type="scientific">Candolleomyces aberdarensis</name>
    <dbReference type="NCBI Taxonomy" id="2316362"/>
    <lineage>
        <taxon>Eukaryota</taxon>
        <taxon>Fungi</taxon>
        <taxon>Dikarya</taxon>
        <taxon>Basidiomycota</taxon>
        <taxon>Agaricomycotina</taxon>
        <taxon>Agaricomycetes</taxon>
        <taxon>Agaricomycetidae</taxon>
        <taxon>Agaricales</taxon>
        <taxon>Agaricineae</taxon>
        <taxon>Psathyrellaceae</taxon>
        <taxon>Candolleomyces</taxon>
    </lineage>
</organism>
<dbReference type="PANTHER" id="PTHR23114">
    <property type="entry name" value="M7GPPPN-MRNA HYDROLASE"/>
    <property type="match status" value="1"/>
</dbReference>
<proteinExistence type="inferred from homology"/>
<dbReference type="Pfam" id="PF05026">
    <property type="entry name" value="DCP2"/>
    <property type="match status" value="1"/>
</dbReference>
<name>A0A4Q2DAI3_9AGAR</name>
<evidence type="ECO:0000256" key="7">
    <source>
        <dbReference type="ARBA" id="ARBA00022884"/>
    </source>
</evidence>
<comment type="cofactor">
    <cofactor evidence="1">
        <name>Mn(2+)</name>
        <dbReference type="ChEBI" id="CHEBI:29035"/>
    </cofactor>
</comment>
<evidence type="ECO:0000313" key="12">
    <source>
        <dbReference type="Proteomes" id="UP000290288"/>
    </source>
</evidence>
<keyword evidence="4" id="KW-0963">Cytoplasm</keyword>
<dbReference type="InterPro" id="IPR000086">
    <property type="entry name" value="NUDIX_hydrolase_dom"/>
</dbReference>
<dbReference type="GO" id="GO:0003723">
    <property type="term" value="F:RNA binding"/>
    <property type="evidence" value="ECO:0007669"/>
    <property type="project" value="UniProtKB-KW"/>
</dbReference>
<evidence type="ECO:0000256" key="1">
    <source>
        <dbReference type="ARBA" id="ARBA00001936"/>
    </source>
</evidence>
<dbReference type="OrthoDB" id="18996at2759"/>
<accession>A0A4Q2DAI3</accession>
<gene>
    <name evidence="11" type="ORF">EST38_g10352</name>
</gene>
<dbReference type="SUPFAM" id="SSF140586">
    <property type="entry name" value="Dcp2 domain-like"/>
    <property type="match status" value="1"/>
</dbReference>
<evidence type="ECO:0000256" key="9">
    <source>
        <dbReference type="SAM" id="MobiDB-lite"/>
    </source>
</evidence>
<dbReference type="EMBL" id="SDEE01000544">
    <property type="protein sequence ID" value="RXW15514.1"/>
    <property type="molecule type" value="Genomic_DNA"/>
</dbReference>
<dbReference type="Gene3D" id="1.10.10.1050">
    <property type="entry name" value="Dcp2, box A domain"/>
    <property type="match status" value="1"/>
</dbReference>
<dbReference type="Gene3D" id="3.90.79.10">
    <property type="entry name" value="Nucleoside Triphosphate Pyrophosphohydrolase"/>
    <property type="match status" value="1"/>
</dbReference>
<feature type="region of interest" description="Disordered" evidence="9">
    <location>
        <begin position="1"/>
        <end position="20"/>
    </location>
</feature>
<dbReference type="FunFam" id="3.90.79.10:FF:000003">
    <property type="entry name" value="M7GpppN-mRNA hydrolase isoform 2"/>
    <property type="match status" value="1"/>
</dbReference>
<dbReference type="PANTHER" id="PTHR23114:SF17">
    <property type="entry name" value="M7GPPPN-MRNA HYDROLASE"/>
    <property type="match status" value="1"/>
</dbReference>
<dbReference type="InterPro" id="IPR007722">
    <property type="entry name" value="DCP2_BoxA"/>
</dbReference>
<dbReference type="GO" id="GO:0000184">
    <property type="term" value="P:nuclear-transcribed mRNA catabolic process, nonsense-mediated decay"/>
    <property type="evidence" value="ECO:0007669"/>
    <property type="project" value="InterPro"/>
</dbReference>
<dbReference type="Pfam" id="PF00293">
    <property type="entry name" value="NUDIX"/>
    <property type="match status" value="1"/>
</dbReference>
<dbReference type="PROSITE" id="PS51462">
    <property type="entry name" value="NUDIX"/>
    <property type="match status" value="1"/>
</dbReference>
<evidence type="ECO:0000256" key="8">
    <source>
        <dbReference type="ARBA" id="ARBA00023211"/>
    </source>
</evidence>
<sequence length="243" mass="27957">MVSPQSSPEISAAAGAPHQQFSYKDATEEEILEDLSSRFILNLPDEELASLERVCFQVEQAHWFYEDFIREENRNCHSLPLKKFTAMMFAACPILQHWNHEEAFEKFMQYKTLVPVCGAIMLNETCDKCVLVKGWKSSSGWGFPKGKINETEPKADCAVREVLEETGYNLAGKINPEHFIETTNNGQRITLFIVPGVPEDYPFRTKTRKEISKIEWFKLTDLPTWRRNKQVPGKFYLIAPFVG</sequence>
<reference evidence="11 12" key="1">
    <citation type="submission" date="2019-01" db="EMBL/GenBank/DDBJ databases">
        <title>Draft genome sequence of Psathyrella aberdarensis IHI B618.</title>
        <authorList>
            <person name="Buettner E."/>
            <person name="Kellner H."/>
        </authorList>
    </citation>
    <scope>NUCLEOTIDE SEQUENCE [LARGE SCALE GENOMIC DNA]</scope>
    <source>
        <strain evidence="11 12">IHI B618</strain>
    </source>
</reference>
<comment type="caution">
    <text evidence="11">The sequence shown here is derived from an EMBL/GenBank/DDBJ whole genome shotgun (WGS) entry which is preliminary data.</text>
</comment>
<dbReference type="PROSITE" id="PS00893">
    <property type="entry name" value="NUDIX_BOX"/>
    <property type="match status" value="1"/>
</dbReference>
<dbReference type="Proteomes" id="UP000290288">
    <property type="component" value="Unassembled WGS sequence"/>
</dbReference>
<dbReference type="InterPro" id="IPR044099">
    <property type="entry name" value="Dcp2_NUDIX"/>
</dbReference>
<comment type="similarity">
    <text evidence="3">Belongs to the Nudix hydrolase family. DCP2 subfamily.</text>
</comment>
<comment type="subcellular location">
    <subcellularLocation>
        <location evidence="2">Cytoplasm</location>
    </subcellularLocation>
</comment>
<dbReference type="InterPro" id="IPR036189">
    <property type="entry name" value="DCP2_BoxA_sf"/>
</dbReference>
<dbReference type="GO" id="GO:0000932">
    <property type="term" value="C:P-body"/>
    <property type="evidence" value="ECO:0007669"/>
    <property type="project" value="TreeGrafter"/>
</dbReference>
<keyword evidence="8" id="KW-0464">Manganese</keyword>
<dbReference type="CDD" id="cd03672">
    <property type="entry name" value="NUDIX_Dcp2p_Nudt20"/>
    <property type="match status" value="1"/>
</dbReference>
<dbReference type="GO" id="GO:0030145">
    <property type="term" value="F:manganese ion binding"/>
    <property type="evidence" value="ECO:0007669"/>
    <property type="project" value="InterPro"/>
</dbReference>
<evidence type="ECO:0000256" key="4">
    <source>
        <dbReference type="ARBA" id="ARBA00022490"/>
    </source>
</evidence>
<dbReference type="GO" id="GO:0140933">
    <property type="term" value="F:5'-(N(7)-methylguanosine 5'-triphospho)-[mRNA] hydrolase activity"/>
    <property type="evidence" value="ECO:0007669"/>
    <property type="project" value="InterPro"/>
</dbReference>
<keyword evidence="7" id="KW-0694">RNA-binding</keyword>
<feature type="domain" description="Nudix hydrolase" evidence="10">
    <location>
        <begin position="112"/>
        <end position="241"/>
    </location>
</feature>
<evidence type="ECO:0000256" key="5">
    <source>
        <dbReference type="ARBA" id="ARBA00022723"/>
    </source>
</evidence>
<evidence type="ECO:0000256" key="6">
    <source>
        <dbReference type="ARBA" id="ARBA00022801"/>
    </source>
</evidence>
<evidence type="ECO:0000256" key="2">
    <source>
        <dbReference type="ARBA" id="ARBA00004496"/>
    </source>
</evidence>
<evidence type="ECO:0000259" key="10">
    <source>
        <dbReference type="PROSITE" id="PS51462"/>
    </source>
</evidence>
<evidence type="ECO:0000313" key="11">
    <source>
        <dbReference type="EMBL" id="RXW15514.1"/>
    </source>
</evidence>
<dbReference type="SMART" id="SM01125">
    <property type="entry name" value="DCP2"/>
    <property type="match status" value="1"/>
</dbReference>
<keyword evidence="6" id="KW-0378">Hydrolase</keyword>
<evidence type="ECO:0000256" key="3">
    <source>
        <dbReference type="ARBA" id="ARBA00005279"/>
    </source>
</evidence>
<dbReference type="InterPro" id="IPR015797">
    <property type="entry name" value="NUDIX_hydrolase-like_dom_sf"/>
</dbReference>
<dbReference type="AlphaFoldDB" id="A0A4Q2DAI3"/>
<keyword evidence="5" id="KW-0479">Metal-binding</keyword>
<dbReference type="STRING" id="2316362.A0A4Q2DAI3"/>
<protein>
    <recommendedName>
        <fullName evidence="10">Nudix hydrolase domain-containing protein</fullName>
    </recommendedName>
</protein>
<dbReference type="SUPFAM" id="SSF55811">
    <property type="entry name" value="Nudix"/>
    <property type="match status" value="1"/>
</dbReference>